<evidence type="ECO:0000313" key="3">
    <source>
        <dbReference type="Proteomes" id="UP000002640"/>
    </source>
</evidence>
<feature type="compositionally biased region" description="Basic and acidic residues" evidence="1">
    <location>
        <begin position="44"/>
        <end position="54"/>
    </location>
</feature>
<sequence>MSPASTPPSAKPAPPLTRSKAAIRSSSGGEAHDGSSEEPAATEEGQRGSADKRAGNKAVGSADDGARLHSGKMRADGRVNGREDAGSKPQASKKRGKGRANSGGGDVGAGGGGQVAKKRGKARASSSAGGASKRQGGKKPAVSPGTKRTEGRVTSSQGADVGSLGSNKRVEDQATGGGDAVSPGSVEDTDHPSTERPVEAGVGSSEVAAEASGGRNCTCR</sequence>
<feature type="compositionally biased region" description="Pro residues" evidence="1">
    <location>
        <begin position="1"/>
        <end position="15"/>
    </location>
</feature>
<dbReference type="KEGG" id="psoj:PHYSODRAFT_323714"/>
<dbReference type="GeneID" id="20645000"/>
<proteinExistence type="predicted"/>
<dbReference type="Proteomes" id="UP000002640">
    <property type="component" value="Unassembled WGS sequence"/>
</dbReference>
<feature type="region of interest" description="Disordered" evidence="1">
    <location>
        <begin position="1"/>
        <end position="220"/>
    </location>
</feature>
<feature type="compositionally biased region" description="Low complexity" evidence="1">
    <location>
        <begin position="123"/>
        <end position="134"/>
    </location>
</feature>
<protein>
    <submittedName>
        <fullName evidence="2">Uncharacterized protein</fullName>
    </submittedName>
</protein>
<dbReference type="RefSeq" id="XP_009517590.1">
    <property type="nucleotide sequence ID" value="XM_009519295.1"/>
</dbReference>
<dbReference type="InParanoid" id="G4YQQ1"/>
<gene>
    <name evidence="2" type="ORF">PHYSODRAFT_323714</name>
</gene>
<feature type="compositionally biased region" description="Gly residues" evidence="1">
    <location>
        <begin position="101"/>
        <end position="114"/>
    </location>
</feature>
<reference evidence="2 3" key="1">
    <citation type="journal article" date="2006" name="Science">
        <title>Phytophthora genome sequences uncover evolutionary origins and mechanisms of pathogenesis.</title>
        <authorList>
            <person name="Tyler B.M."/>
            <person name="Tripathy S."/>
            <person name="Zhang X."/>
            <person name="Dehal P."/>
            <person name="Jiang R.H."/>
            <person name="Aerts A."/>
            <person name="Arredondo F.D."/>
            <person name="Baxter L."/>
            <person name="Bensasson D."/>
            <person name="Beynon J.L."/>
            <person name="Chapman J."/>
            <person name="Damasceno C.M."/>
            <person name="Dorrance A.E."/>
            <person name="Dou D."/>
            <person name="Dickerman A.W."/>
            <person name="Dubchak I.L."/>
            <person name="Garbelotto M."/>
            <person name="Gijzen M."/>
            <person name="Gordon S.G."/>
            <person name="Govers F."/>
            <person name="Grunwald N.J."/>
            <person name="Huang W."/>
            <person name="Ivors K.L."/>
            <person name="Jones R.W."/>
            <person name="Kamoun S."/>
            <person name="Krampis K."/>
            <person name="Lamour K.H."/>
            <person name="Lee M.K."/>
            <person name="McDonald W.H."/>
            <person name="Medina M."/>
            <person name="Meijer H.J."/>
            <person name="Nordberg E.K."/>
            <person name="Maclean D.J."/>
            <person name="Ospina-Giraldo M.D."/>
            <person name="Morris P.F."/>
            <person name="Phuntumart V."/>
            <person name="Putnam N.H."/>
            <person name="Rash S."/>
            <person name="Rose J.K."/>
            <person name="Sakihama Y."/>
            <person name="Salamov A.A."/>
            <person name="Savidor A."/>
            <person name="Scheuring C.F."/>
            <person name="Smith B.M."/>
            <person name="Sobral B.W."/>
            <person name="Terry A."/>
            <person name="Torto-Alalibo T.A."/>
            <person name="Win J."/>
            <person name="Xu Z."/>
            <person name="Zhang H."/>
            <person name="Grigoriev I.V."/>
            <person name="Rokhsar D.S."/>
            <person name="Boore J.L."/>
        </authorList>
    </citation>
    <scope>NUCLEOTIDE SEQUENCE [LARGE SCALE GENOMIC DNA]</scope>
    <source>
        <strain evidence="2 3">P6497</strain>
    </source>
</reference>
<dbReference type="EMBL" id="JH159151">
    <property type="protein sequence ID" value="EGZ30315.1"/>
    <property type="molecule type" value="Genomic_DNA"/>
</dbReference>
<keyword evidence="3" id="KW-1185">Reference proteome</keyword>
<name>G4YQQ1_PHYSP</name>
<evidence type="ECO:0000313" key="2">
    <source>
        <dbReference type="EMBL" id="EGZ30315.1"/>
    </source>
</evidence>
<evidence type="ECO:0000256" key="1">
    <source>
        <dbReference type="SAM" id="MobiDB-lite"/>
    </source>
</evidence>
<organism evidence="2 3">
    <name type="scientific">Phytophthora sojae (strain P6497)</name>
    <name type="common">Soybean stem and root rot agent</name>
    <name type="synonym">Phytophthora megasperma f. sp. glycines</name>
    <dbReference type="NCBI Taxonomy" id="1094619"/>
    <lineage>
        <taxon>Eukaryota</taxon>
        <taxon>Sar</taxon>
        <taxon>Stramenopiles</taxon>
        <taxon>Oomycota</taxon>
        <taxon>Peronosporomycetes</taxon>
        <taxon>Peronosporales</taxon>
        <taxon>Peronosporaceae</taxon>
        <taxon>Phytophthora</taxon>
    </lineage>
</organism>
<accession>G4YQQ1</accession>
<dbReference type="AlphaFoldDB" id="G4YQQ1"/>
<feature type="compositionally biased region" description="Basic and acidic residues" evidence="1">
    <location>
        <begin position="188"/>
        <end position="198"/>
    </location>
</feature>
<feature type="compositionally biased region" description="Basic and acidic residues" evidence="1">
    <location>
        <begin position="73"/>
        <end position="86"/>
    </location>
</feature>